<name>A0ABS2GIM1_9FIRM</name>
<evidence type="ECO:0000313" key="1">
    <source>
        <dbReference type="EMBL" id="MBM6913024.1"/>
    </source>
</evidence>
<evidence type="ECO:0000313" key="2">
    <source>
        <dbReference type="Proteomes" id="UP000707138"/>
    </source>
</evidence>
<dbReference type="Pfam" id="PF06249">
    <property type="entry name" value="EutQ"/>
    <property type="match status" value="1"/>
</dbReference>
<dbReference type="EMBL" id="JACJLA010000011">
    <property type="protein sequence ID" value="MBM6913024.1"/>
    <property type="molecule type" value="Genomic_DNA"/>
</dbReference>
<dbReference type="PANTHER" id="PTHR36169">
    <property type="entry name" value="ETHANOLAMINE UTILIZATION PROTEIN EUTQ"/>
    <property type="match status" value="1"/>
</dbReference>
<protein>
    <submittedName>
        <fullName evidence="1">DUF861 domain-containing protein</fullName>
    </submittedName>
</protein>
<dbReference type="Proteomes" id="UP000707138">
    <property type="component" value="Unassembled WGS sequence"/>
</dbReference>
<proteinExistence type="predicted"/>
<organism evidence="1 2">
    <name type="scientific">Veillonella magna</name>
    <dbReference type="NCBI Taxonomy" id="464322"/>
    <lineage>
        <taxon>Bacteria</taxon>
        <taxon>Bacillati</taxon>
        <taxon>Bacillota</taxon>
        <taxon>Negativicutes</taxon>
        <taxon>Veillonellales</taxon>
        <taxon>Veillonellaceae</taxon>
        <taxon>Veillonella</taxon>
    </lineage>
</organism>
<dbReference type="InterPro" id="IPR010424">
    <property type="entry name" value="EutQ"/>
</dbReference>
<dbReference type="PANTHER" id="PTHR36169:SF1">
    <property type="entry name" value="ACETATE KINASE EUTQ"/>
    <property type="match status" value="1"/>
</dbReference>
<dbReference type="SUPFAM" id="SSF51182">
    <property type="entry name" value="RmlC-like cupins"/>
    <property type="match status" value="1"/>
</dbReference>
<dbReference type="Gene3D" id="2.60.120.10">
    <property type="entry name" value="Jelly Rolls"/>
    <property type="match status" value="1"/>
</dbReference>
<dbReference type="RefSeq" id="WP_205088015.1">
    <property type="nucleotide sequence ID" value="NZ_CAUGKU010000011.1"/>
</dbReference>
<comment type="caution">
    <text evidence="1">The sequence shown here is derived from an EMBL/GenBank/DDBJ whole genome shotgun (WGS) entry which is preliminary data.</text>
</comment>
<dbReference type="InterPro" id="IPR011051">
    <property type="entry name" value="RmlC_Cupin_sf"/>
</dbReference>
<dbReference type="InterPro" id="IPR014710">
    <property type="entry name" value="RmlC-like_jellyroll"/>
</dbReference>
<accession>A0ABS2GIM1</accession>
<keyword evidence="2" id="KW-1185">Reference proteome</keyword>
<reference evidence="1 2" key="1">
    <citation type="journal article" date="2021" name="Sci. Rep.">
        <title>The distribution of antibiotic resistance genes in chicken gut microbiota commensals.</title>
        <authorList>
            <person name="Juricova H."/>
            <person name="Matiasovicova J."/>
            <person name="Kubasova T."/>
            <person name="Cejkova D."/>
            <person name="Rychlik I."/>
        </authorList>
    </citation>
    <scope>NUCLEOTIDE SEQUENCE [LARGE SCALE GENOMIC DNA]</scope>
    <source>
        <strain evidence="1 2">An537</strain>
    </source>
</reference>
<gene>
    <name evidence="1" type="ORF">H6A01_06780</name>
</gene>
<dbReference type="CDD" id="cd02228">
    <property type="entry name" value="cupin_EutQ"/>
    <property type="match status" value="1"/>
</dbReference>
<sequence>MEQETRNLIEALVRQVITEKFMPSKSIDSSGIIKINLPVVNVGEEDRLNTGNAADVVYTKDLVSLKESPRLGCGLMVMEKTTFDWTLNYDEIDYVIEGTLSIIIDGRTVTAGPGEIIFIPKGSTIKFSVPEKARFMYVTYPADWQSQATE</sequence>